<dbReference type="Pfam" id="PF03372">
    <property type="entry name" value="Exo_endo_phos"/>
    <property type="match status" value="1"/>
</dbReference>
<evidence type="ECO:0000313" key="3">
    <source>
        <dbReference type="Proteomes" id="UP000791440"/>
    </source>
</evidence>
<proteinExistence type="predicted"/>
<evidence type="ECO:0000313" key="2">
    <source>
        <dbReference type="EMBL" id="KAG6459372.1"/>
    </source>
</evidence>
<dbReference type="AlphaFoldDB" id="A0A921ZJX3"/>
<dbReference type="InterPro" id="IPR036691">
    <property type="entry name" value="Endo/exonu/phosph_ase_sf"/>
</dbReference>
<dbReference type="InterPro" id="IPR050410">
    <property type="entry name" value="CCR4/nocturin_mRNA_transcr"/>
</dbReference>
<feature type="domain" description="Endonuclease/exonuclease/phosphatase" evidence="1">
    <location>
        <begin position="144"/>
        <end position="489"/>
    </location>
</feature>
<dbReference type="EMBL" id="JH668620">
    <property type="protein sequence ID" value="KAG6459372.1"/>
    <property type="molecule type" value="Genomic_DNA"/>
</dbReference>
<dbReference type="PANTHER" id="PTHR12121">
    <property type="entry name" value="CARBON CATABOLITE REPRESSOR PROTEIN 4"/>
    <property type="match status" value="1"/>
</dbReference>
<dbReference type="InterPro" id="IPR005135">
    <property type="entry name" value="Endo/exonuclease/phosphatase"/>
</dbReference>
<name>A0A921ZJX3_MANSE</name>
<reference evidence="2" key="1">
    <citation type="journal article" date="2016" name="Insect Biochem. Mol. Biol.">
        <title>Multifaceted biological insights from a draft genome sequence of the tobacco hornworm moth, Manduca sexta.</title>
        <authorList>
            <person name="Kanost M.R."/>
            <person name="Arrese E.L."/>
            <person name="Cao X."/>
            <person name="Chen Y.R."/>
            <person name="Chellapilla S."/>
            <person name="Goldsmith M.R."/>
            <person name="Grosse-Wilde E."/>
            <person name="Heckel D.G."/>
            <person name="Herndon N."/>
            <person name="Jiang H."/>
            <person name="Papanicolaou A."/>
            <person name="Qu J."/>
            <person name="Soulages J.L."/>
            <person name="Vogel H."/>
            <person name="Walters J."/>
            <person name="Waterhouse R.M."/>
            <person name="Ahn S.J."/>
            <person name="Almeida F.C."/>
            <person name="An C."/>
            <person name="Aqrawi P."/>
            <person name="Bretschneider A."/>
            <person name="Bryant W.B."/>
            <person name="Bucks S."/>
            <person name="Chao H."/>
            <person name="Chevignon G."/>
            <person name="Christen J.M."/>
            <person name="Clarke D.F."/>
            <person name="Dittmer N.T."/>
            <person name="Ferguson L.C.F."/>
            <person name="Garavelou S."/>
            <person name="Gordon K.H.J."/>
            <person name="Gunaratna R.T."/>
            <person name="Han Y."/>
            <person name="Hauser F."/>
            <person name="He Y."/>
            <person name="Heidel-Fischer H."/>
            <person name="Hirsh A."/>
            <person name="Hu Y."/>
            <person name="Jiang H."/>
            <person name="Kalra D."/>
            <person name="Klinner C."/>
            <person name="Konig C."/>
            <person name="Kovar C."/>
            <person name="Kroll A.R."/>
            <person name="Kuwar S.S."/>
            <person name="Lee S.L."/>
            <person name="Lehman R."/>
            <person name="Li K."/>
            <person name="Li Z."/>
            <person name="Liang H."/>
            <person name="Lovelace S."/>
            <person name="Lu Z."/>
            <person name="Mansfield J.H."/>
            <person name="McCulloch K.J."/>
            <person name="Mathew T."/>
            <person name="Morton B."/>
            <person name="Muzny D.M."/>
            <person name="Neunemann D."/>
            <person name="Ongeri F."/>
            <person name="Pauchet Y."/>
            <person name="Pu L.L."/>
            <person name="Pyrousis I."/>
            <person name="Rao X.J."/>
            <person name="Redding A."/>
            <person name="Roesel C."/>
            <person name="Sanchez-Gracia A."/>
            <person name="Schaack S."/>
            <person name="Shukla A."/>
            <person name="Tetreau G."/>
            <person name="Wang Y."/>
            <person name="Xiong G.H."/>
            <person name="Traut W."/>
            <person name="Walsh T.K."/>
            <person name="Worley K.C."/>
            <person name="Wu D."/>
            <person name="Wu W."/>
            <person name="Wu Y.Q."/>
            <person name="Zhang X."/>
            <person name="Zou Z."/>
            <person name="Zucker H."/>
            <person name="Briscoe A.D."/>
            <person name="Burmester T."/>
            <person name="Clem R.J."/>
            <person name="Feyereisen R."/>
            <person name="Grimmelikhuijzen C.J.P."/>
            <person name="Hamodrakas S.J."/>
            <person name="Hansson B.S."/>
            <person name="Huguet E."/>
            <person name="Jermiin L.S."/>
            <person name="Lan Q."/>
            <person name="Lehman H.K."/>
            <person name="Lorenzen M."/>
            <person name="Merzendorfer H."/>
            <person name="Michalopoulos I."/>
            <person name="Morton D.B."/>
            <person name="Muthukrishnan S."/>
            <person name="Oakeshott J.G."/>
            <person name="Palmer W."/>
            <person name="Park Y."/>
            <person name="Passarelli A.L."/>
            <person name="Rozas J."/>
            <person name="Schwartz L.M."/>
            <person name="Smith W."/>
            <person name="Southgate A."/>
            <person name="Vilcinskas A."/>
            <person name="Vogt R."/>
            <person name="Wang P."/>
            <person name="Werren J."/>
            <person name="Yu X.Q."/>
            <person name="Zhou J.J."/>
            <person name="Brown S.J."/>
            <person name="Scherer S.E."/>
            <person name="Richards S."/>
            <person name="Blissard G.W."/>
        </authorList>
    </citation>
    <scope>NUCLEOTIDE SEQUENCE</scope>
</reference>
<evidence type="ECO:0000259" key="1">
    <source>
        <dbReference type="Pfam" id="PF03372"/>
    </source>
</evidence>
<dbReference type="EMBL" id="JH668620">
    <property type="protein sequence ID" value="KAG6459373.1"/>
    <property type="molecule type" value="Genomic_DNA"/>
</dbReference>
<protein>
    <recommendedName>
        <fullName evidence="1">Endonuclease/exonuclease/phosphatase domain-containing protein</fullName>
    </recommendedName>
</protein>
<gene>
    <name evidence="2" type="ORF">O3G_MSEX011349</name>
</gene>
<comment type="caution">
    <text evidence="2">The sequence shown here is derived from an EMBL/GenBank/DDBJ whole genome shotgun (WGS) entry which is preliminary data.</text>
</comment>
<dbReference type="GO" id="GO:0000175">
    <property type="term" value="F:3'-5'-RNA exonuclease activity"/>
    <property type="evidence" value="ECO:0007669"/>
    <property type="project" value="TreeGrafter"/>
</dbReference>
<keyword evidence="3" id="KW-1185">Reference proteome</keyword>
<reference evidence="2" key="2">
    <citation type="submission" date="2020-12" db="EMBL/GenBank/DDBJ databases">
        <authorList>
            <person name="Kanost M."/>
        </authorList>
    </citation>
    <scope>NUCLEOTIDE SEQUENCE</scope>
</reference>
<dbReference type="PANTHER" id="PTHR12121:SF34">
    <property type="entry name" value="PROTEIN ANGEL"/>
    <property type="match status" value="1"/>
</dbReference>
<dbReference type="SUPFAM" id="SSF56219">
    <property type="entry name" value="DNase I-like"/>
    <property type="match status" value="1"/>
</dbReference>
<dbReference type="Gene3D" id="3.60.10.10">
    <property type="entry name" value="Endonuclease/exonuclease/phosphatase"/>
    <property type="match status" value="1"/>
</dbReference>
<accession>A0A921ZJX3</accession>
<sequence length="505" mass="58232">MLKLTNSFYRYLRVATDKVHVRKFAHLTRKKTCTTEWGPKLVLFHTGQVLRQKKRFRIRIPSLSANECSEVGQMSELPRPTHNHASHGGSFEISEEDHVEQWRRRSIESAKGQRVVPPDFRRWEVVRRSNSSSDGPSFKFRVVSYNVLAQCLLEQHRTLYTECEPRNLTWKVRSARIFNEITQLAPDVLCLQEVEASYVNSFYAKFEEMGYFGVYKRKTGERHDGCAIYFKQSMFFMQDHISVEFYQPRLPILNRDNVGIIVKLIPRALPRTPVVIATTHLLYNPKRTDVRLAQIQLFLAEIDRFSYYTNGKDSGHYPTILTGDLNSTSNSAVIKLLERGHVSRINPLRDVSDWKRIGVTDNCQHLSVYLNRQKGEATDFSDVQIFNSDYSKDPHEPDSDDLDESCSEFDAMFNGEVIGHSLQLMSAYNKCKSDGQREASTFQNYWLTVDYIYFSCCSALRLVERLRLPTETECEVLGSLPNDVYGSDHLALAALFELVPCKSSL</sequence>
<organism evidence="2 3">
    <name type="scientific">Manduca sexta</name>
    <name type="common">Tobacco hawkmoth</name>
    <name type="synonym">Tobacco hornworm</name>
    <dbReference type="NCBI Taxonomy" id="7130"/>
    <lineage>
        <taxon>Eukaryota</taxon>
        <taxon>Metazoa</taxon>
        <taxon>Ecdysozoa</taxon>
        <taxon>Arthropoda</taxon>
        <taxon>Hexapoda</taxon>
        <taxon>Insecta</taxon>
        <taxon>Pterygota</taxon>
        <taxon>Neoptera</taxon>
        <taxon>Endopterygota</taxon>
        <taxon>Lepidoptera</taxon>
        <taxon>Glossata</taxon>
        <taxon>Ditrysia</taxon>
        <taxon>Bombycoidea</taxon>
        <taxon>Sphingidae</taxon>
        <taxon>Sphinginae</taxon>
        <taxon>Sphingini</taxon>
        <taxon>Manduca</taxon>
    </lineage>
</organism>
<dbReference type="Proteomes" id="UP000791440">
    <property type="component" value="Unassembled WGS sequence"/>
</dbReference>
<dbReference type="EMBL" id="JH668620">
    <property type="protein sequence ID" value="KAG6459371.1"/>
    <property type="molecule type" value="Genomic_DNA"/>
</dbReference>